<keyword evidence="3" id="KW-0997">Cell inner membrane</keyword>
<evidence type="ECO:0000256" key="5">
    <source>
        <dbReference type="ARBA" id="ARBA00022989"/>
    </source>
</evidence>
<feature type="transmembrane region" description="Helical" evidence="7">
    <location>
        <begin position="405"/>
        <end position="426"/>
    </location>
</feature>
<dbReference type="AlphaFoldDB" id="A0A133MVK7"/>
<keyword evidence="5 7" id="KW-1133">Transmembrane helix</keyword>
<dbReference type="Proteomes" id="UP000275747">
    <property type="component" value="Chromosome"/>
</dbReference>
<dbReference type="EMBL" id="QOVC01000009">
    <property type="protein sequence ID" value="KAA0689332.1"/>
    <property type="molecule type" value="Genomic_DNA"/>
</dbReference>
<keyword evidence="6 7" id="KW-0472">Membrane</keyword>
<dbReference type="Proteomes" id="UP000448762">
    <property type="component" value="Unassembled WGS sequence"/>
</dbReference>
<dbReference type="GeneID" id="66496464"/>
<dbReference type="PANTHER" id="PTHR33362:SF2">
    <property type="entry name" value="TRAP TRANSPORTER LARGE PERMEASE PROTEIN"/>
    <property type="match status" value="1"/>
</dbReference>
<organism evidence="10 12">
    <name type="scientific">Enterococcus faecium</name>
    <name type="common">Streptococcus faecium</name>
    <dbReference type="NCBI Taxonomy" id="1352"/>
    <lineage>
        <taxon>Bacteria</taxon>
        <taxon>Bacillati</taxon>
        <taxon>Bacillota</taxon>
        <taxon>Bacilli</taxon>
        <taxon>Lactobacillales</taxon>
        <taxon>Enterococcaceae</taxon>
        <taxon>Enterococcus</taxon>
    </lineage>
</organism>
<evidence type="ECO:0000256" key="1">
    <source>
        <dbReference type="ARBA" id="ARBA00004429"/>
    </source>
</evidence>
<dbReference type="GO" id="GO:0005886">
    <property type="term" value="C:plasma membrane"/>
    <property type="evidence" value="ECO:0007669"/>
    <property type="project" value="UniProtKB-SubCell"/>
</dbReference>
<dbReference type="PIRSF" id="PIRSF006066">
    <property type="entry name" value="HI0050"/>
    <property type="match status" value="1"/>
</dbReference>
<dbReference type="PANTHER" id="PTHR33362">
    <property type="entry name" value="SIALIC ACID TRAP TRANSPORTER PERMEASE PROTEIN SIAT-RELATED"/>
    <property type="match status" value="1"/>
</dbReference>
<accession>A0A133MVK7</accession>
<evidence type="ECO:0000313" key="10">
    <source>
        <dbReference type="EMBL" id="KAA0689332.1"/>
    </source>
</evidence>
<feature type="transmembrane region" description="Helical" evidence="7">
    <location>
        <begin position="243"/>
        <end position="262"/>
    </location>
</feature>
<reference evidence="9 11" key="2">
    <citation type="submission" date="2018-10" db="EMBL/GenBank/DDBJ databases">
        <title>Escaping from acidified nitrite in gastric host defense: Transcriptomic basis for resistance to free nitrous acid in Enterococcus faecalis.</title>
        <authorList>
            <person name="Yu Z."/>
            <person name="Shi D."/>
            <person name="Liu W."/>
            <person name="Meng F."/>
        </authorList>
    </citation>
    <scope>NUCLEOTIDE SEQUENCE [LARGE SCALE GENOMIC DNA]</scope>
    <source>
        <strain evidence="9 11">JE1</strain>
    </source>
</reference>
<evidence type="ECO:0000256" key="2">
    <source>
        <dbReference type="ARBA" id="ARBA00022475"/>
    </source>
</evidence>
<sequence length="431" mass="45375">MAIEAGLVLFFVFVVLLVLGMPIAISIAFSSMMTLLLVIPFDVSAFSSAQKMVGSINSFSLIAIPFFVLSGIIMNNGGIAKKLVDFAMLFVGRVPGALAHTNVLGNALFGSISSSAIAASTAIGGVLIPQQVEEGYDRKFATAVNIASAPTGMVIPPSTAFIMYSLVAGGASISALFMGGYLVGALWALGIMLVAFIVAKKNKYPVVEKGQMAHAGKIIKEAIPSLLLIVIIIGGILTGIFTAVEASAIAVIYSLLIAMFYYKTVKLKDIPNMLFQSVAMSGTIMFLLATSSMMSFAMAFTGIPQAISSLIMGVTDNKLVILLLVNLVLLLVGMFMDVAPAILIFTPIFLPIVTSVGVDPVHYGLFSIMNLCVGSITPPVGTGLYVGASVGGVKAEAMLKPLLPFYGIILVVLFLITYFPQIVMWLPNMLS</sequence>
<evidence type="ECO:0000313" key="9">
    <source>
        <dbReference type="EMBL" id="AYM71967.1"/>
    </source>
</evidence>
<gene>
    <name evidence="9" type="ORF">D9Z05_01195</name>
    <name evidence="10" type="ORF">DTX73_11700</name>
</gene>
<dbReference type="RefSeq" id="WP_002329715.1">
    <property type="nucleotide sequence ID" value="NZ_CABGJC010000010.1"/>
</dbReference>
<feature type="transmembrane region" description="Helical" evidence="7">
    <location>
        <begin position="365"/>
        <end position="385"/>
    </location>
</feature>
<dbReference type="EMBL" id="CP033041">
    <property type="protein sequence ID" value="AYM71967.1"/>
    <property type="molecule type" value="Genomic_DNA"/>
</dbReference>
<evidence type="ECO:0000256" key="7">
    <source>
        <dbReference type="SAM" id="Phobius"/>
    </source>
</evidence>
<evidence type="ECO:0000313" key="11">
    <source>
        <dbReference type="Proteomes" id="UP000275747"/>
    </source>
</evidence>
<evidence type="ECO:0000256" key="6">
    <source>
        <dbReference type="ARBA" id="ARBA00023136"/>
    </source>
</evidence>
<evidence type="ECO:0000256" key="3">
    <source>
        <dbReference type="ARBA" id="ARBA00022519"/>
    </source>
</evidence>
<feature type="transmembrane region" description="Helical" evidence="7">
    <location>
        <begin position="173"/>
        <end position="198"/>
    </location>
</feature>
<feature type="transmembrane region" description="Helical" evidence="7">
    <location>
        <begin position="140"/>
        <end position="167"/>
    </location>
</feature>
<dbReference type="InterPro" id="IPR010656">
    <property type="entry name" value="DctM"/>
</dbReference>
<protein>
    <submittedName>
        <fullName evidence="10">TRAP transporter large permease</fullName>
    </submittedName>
</protein>
<evidence type="ECO:0000313" key="12">
    <source>
        <dbReference type="Proteomes" id="UP000448762"/>
    </source>
</evidence>
<feature type="transmembrane region" description="Helical" evidence="7">
    <location>
        <begin position="320"/>
        <end position="353"/>
    </location>
</feature>
<dbReference type="InterPro" id="IPR004681">
    <property type="entry name" value="TRAP_DctM"/>
</dbReference>
<feature type="transmembrane region" description="Helical" evidence="7">
    <location>
        <begin position="59"/>
        <end position="76"/>
    </location>
</feature>
<feature type="transmembrane region" description="Helical" evidence="7">
    <location>
        <begin position="218"/>
        <end position="237"/>
    </location>
</feature>
<dbReference type="GO" id="GO:0022857">
    <property type="term" value="F:transmembrane transporter activity"/>
    <property type="evidence" value="ECO:0007669"/>
    <property type="project" value="TreeGrafter"/>
</dbReference>
<proteinExistence type="predicted"/>
<dbReference type="NCBIfam" id="TIGR00786">
    <property type="entry name" value="dctM"/>
    <property type="match status" value="1"/>
</dbReference>
<feature type="domain" description="TRAP C4-dicarboxylate transport system permease DctM subunit" evidence="8">
    <location>
        <begin position="10"/>
        <end position="422"/>
    </location>
</feature>
<comment type="subcellular location">
    <subcellularLocation>
        <location evidence="1">Cell inner membrane</location>
        <topology evidence="1">Multi-pass membrane protein</topology>
    </subcellularLocation>
</comment>
<feature type="transmembrane region" description="Helical" evidence="7">
    <location>
        <begin position="274"/>
        <end position="300"/>
    </location>
</feature>
<evidence type="ECO:0000256" key="4">
    <source>
        <dbReference type="ARBA" id="ARBA00022692"/>
    </source>
</evidence>
<dbReference type="Pfam" id="PF06808">
    <property type="entry name" value="DctM"/>
    <property type="match status" value="1"/>
</dbReference>
<evidence type="ECO:0000259" key="8">
    <source>
        <dbReference type="Pfam" id="PF06808"/>
    </source>
</evidence>
<feature type="transmembrane region" description="Helical" evidence="7">
    <location>
        <begin position="7"/>
        <end position="39"/>
    </location>
</feature>
<keyword evidence="4 7" id="KW-0812">Transmembrane</keyword>
<name>A0A133MVK7_ENTFC</name>
<keyword evidence="2" id="KW-1003">Cell membrane</keyword>
<reference evidence="10 12" key="1">
    <citation type="submission" date="2018-07" db="EMBL/GenBank/DDBJ databases">
        <title>High quality draft genome sequencing of Enterococcus faecium exhibiting probiotic potential isolated from mucus of freshwater fish.</title>
        <authorList>
            <person name="El-Jeni R."/>
            <person name="Ghedira K."/>
            <person name="Abdelhak S."/>
            <person name="El-Bour M."/>
            <person name="Bouhaouala-Zahar B."/>
        </authorList>
    </citation>
    <scope>NUCLEOTIDE SEQUENCE [LARGE SCALE GENOMIC DNA]</scope>
    <source>
        <strain evidence="10 12">R.A73</strain>
    </source>
</reference>